<sequence>MVGMTFGEKMFQICNYVGMTLLMLLMMYPFWYMIMGSISDSTLAASGGFFLIPKGFSLEAYKAVLGNVSLMSGFRVTLISTVAGVAIGTFFTATTAYAISKKRLRGRMVFSFLILFTMLFNGGLIPTYLLIKSLGMMDTYWALILPNAIGAWNIFVMLSFFRGIPEELEEAARIDGANDLTIFFRIVLPLSNAVIATISLFIAVYYWNDFFSSVIYINSKDMWQLQAVLRDLINNTNAALESSGVNVSYQRNISVFTVKMAAIIVASVPILVVYPFLQKHFVKGALIGSLKG</sequence>
<dbReference type="RefSeq" id="WP_134754624.1">
    <property type="nucleotide sequence ID" value="NZ_MYFO02000006.1"/>
</dbReference>
<comment type="caution">
    <text evidence="9">The sequence shown here is derived from an EMBL/GenBank/DDBJ whole genome shotgun (WGS) entry which is preliminary data.</text>
</comment>
<proteinExistence type="inferred from homology"/>
<keyword evidence="3" id="KW-1003">Cell membrane</keyword>
<dbReference type="PANTHER" id="PTHR43744:SF9">
    <property type="entry name" value="POLYGALACTURONAN_RHAMNOGALACTURONAN TRANSPORT SYSTEM PERMEASE PROTEIN YTCP"/>
    <property type="match status" value="1"/>
</dbReference>
<accession>A0A4Y8PXD6</accession>
<evidence type="ECO:0000313" key="10">
    <source>
        <dbReference type="Proteomes" id="UP000298246"/>
    </source>
</evidence>
<evidence type="ECO:0000256" key="4">
    <source>
        <dbReference type="ARBA" id="ARBA00022692"/>
    </source>
</evidence>
<evidence type="ECO:0000256" key="5">
    <source>
        <dbReference type="ARBA" id="ARBA00022989"/>
    </source>
</evidence>
<dbReference type="Gene3D" id="1.10.3720.10">
    <property type="entry name" value="MetI-like"/>
    <property type="match status" value="1"/>
</dbReference>
<name>A0A4Y8PXD6_9BACL</name>
<dbReference type="PROSITE" id="PS50928">
    <property type="entry name" value="ABC_TM1"/>
    <property type="match status" value="1"/>
</dbReference>
<comment type="subcellular location">
    <subcellularLocation>
        <location evidence="1 7">Cell membrane</location>
        <topology evidence="1 7">Multi-pass membrane protein</topology>
    </subcellularLocation>
</comment>
<protein>
    <submittedName>
        <fullName evidence="9">ABC transporter permease</fullName>
    </submittedName>
</protein>
<evidence type="ECO:0000256" key="6">
    <source>
        <dbReference type="ARBA" id="ARBA00023136"/>
    </source>
</evidence>
<evidence type="ECO:0000256" key="2">
    <source>
        <dbReference type="ARBA" id="ARBA00022448"/>
    </source>
</evidence>
<feature type="transmembrane region" description="Helical" evidence="7">
    <location>
        <begin position="182"/>
        <end position="207"/>
    </location>
</feature>
<keyword evidence="5 7" id="KW-1133">Transmembrane helix</keyword>
<feature type="transmembrane region" description="Helical" evidence="7">
    <location>
        <begin position="76"/>
        <end position="97"/>
    </location>
</feature>
<keyword evidence="2 7" id="KW-0813">Transport</keyword>
<dbReference type="InterPro" id="IPR000515">
    <property type="entry name" value="MetI-like"/>
</dbReference>
<evidence type="ECO:0000256" key="1">
    <source>
        <dbReference type="ARBA" id="ARBA00004651"/>
    </source>
</evidence>
<keyword evidence="6 7" id="KW-0472">Membrane</keyword>
<evidence type="ECO:0000259" key="8">
    <source>
        <dbReference type="PROSITE" id="PS50928"/>
    </source>
</evidence>
<feature type="transmembrane region" description="Helical" evidence="7">
    <location>
        <begin position="140"/>
        <end position="161"/>
    </location>
</feature>
<dbReference type="OrthoDB" id="9771544at2"/>
<dbReference type="Proteomes" id="UP000298246">
    <property type="component" value="Unassembled WGS sequence"/>
</dbReference>
<comment type="similarity">
    <text evidence="7">Belongs to the binding-protein-dependent transport system permease family.</text>
</comment>
<evidence type="ECO:0000256" key="3">
    <source>
        <dbReference type="ARBA" id="ARBA00022475"/>
    </source>
</evidence>
<dbReference type="PANTHER" id="PTHR43744">
    <property type="entry name" value="ABC TRANSPORTER PERMEASE PROTEIN MG189-RELATED-RELATED"/>
    <property type="match status" value="1"/>
</dbReference>
<keyword evidence="10" id="KW-1185">Reference proteome</keyword>
<dbReference type="GO" id="GO:0005886">
    <property type="term" value="C:plasma membrane"/>
    <property type="evidence" value="ECO:0007669"/>
    <property type="project" value="UniProtKB-SubCell"/>
</dbReference>
<evidence type="ECO:0000256" key="7">
    <source>
        <dbReference type="RuleBase" id="RU363032"/>
    </source>
</evidence>
<organism evidence="9 10">
    <name type="scientific">Paenibacillus athensensis</name>
    <dbReference type="NCBI Taxonomy" id="1967502"/>
    <lineage>
        <taxon>Bacteria</taxon>
        <taxon>Bacillati</taxon>
        <taxon>Bacillota</taxon>
        <taxon>Bacilli</taxon>
        <taxon>Bacillales</taxon>
        <taxon>Paenibacillaceae</taxon>
        <taxon>Paenibacillus</taxon>
    </lineage>
</organism>
<dbReference type="Pfam" id="PF00528">
    <property type="entry name" value="BPD_transp_1"/>
    <property type="match status" value="1"/>
</dbReference>
<feature type="domain" description="ABC transmembrane type-1" evidence="8">
    <location>
        <begin position="74"/>
        <end position="277"/>
    </location>
</feature>
<feature type="transmembrane region" description="Helical" evidence="7">
    <location>
        <begin position="13"/>
        <end position="34"/>
    </location>
</feature>
<feature type="transmembrane region" description="Helical" evidence="7">
    <location>
        <begin position="253"/>
        <end position="277"/>
    </location>
</feature>
<dbReference type="InterPro" id="IPR035906">
    <property type="entry name" value="MetI-like_sf"/>
</dbReference>
<evidence type="ECO:0000313" key="9">
    <source>
        <dbReference type="EMBL" id="TFE85918.1"/>
    </source>
</evidence>
<gene>
    <name evidence="9" type="ORF">B5M42_16080</name>
</gene>
<dbReference type="AlphaFoldDB" id="A0A4Y8PXD6"/>
<feature type="transmembrane region" description="Helical" evidence="7">
    <location>
        <begin position="109"/>
        <end position="128"/>
    </location>
</feature>
<dbReference type="SUPFAM" id="SSF161098">
    <property type="entry name" value="MetI-like"/>
    <property type="match status" value="1"/>
</dbReference>
<reference evidence="9 10" key="1">
    <citation type="submission" date="2017-03" db="EMBL/GenBank/DDBJ databases">
        <title>Isolation of Levoglucosan Utilizing Bacteria.</title>
        <authorList>
            <person name="Arya A.S."/>
        </authorList>
    </citation>
    <scope>NUCLEOTIDE SEQUENCE [LARGE SCALE GENOMIC DNA]</scope>
    <source>
        <strain evidence="9 10">MEC069</strain>
    </source>
</reference>
<dbReference type="EMBL" id="MYFO01000022">
    <property type="protein sequence ID" value="TFE85918.1"/>
    <property type="molecule type" value="Genomic_DNA"/>
</dbReference>
<dbReference type="GO" id="GO:0055085">
    <property type="term" value="P:transmembrane transport"/>
    <property type="evidence" value="ECO:0007669"/>
    <property type="project" value="InterPro"/>
</dbReference>
<dbReference type="CDD" id="cd06261">
    <property type="entry name" value="TM_PBP2"/>
    <property type="match status" value="1"/>
</dbReference>
<keyword evidence="4 7" id="KW-0812">Transmembrane</keyword>